<keyword evidence="4 5" id="KW-0012">Acyltransferase</keyword>
<dbReference type="InterPro" id="IPR011004">
    <property type="entry name" value="Trimer_LpxA-like_sf"/>
</dbReference>
<evidence type="ECO:0000256" key="4">
    <source>
        <dbReference type="ARBA" id="ARBA00023315"/>
    </source>
</evidence>
<dbReference type="RefSeq" id="WP_010734876.1">
    <property type="nucleotide sequence ID" value="NZ_AP019810.1"/>
</dbReference>
<reference evidence="9 11" key="1">
    <citation type="submission" date="2017-05" db="EMBL/GenBank/DDBJ databases">
        <title>The Genome Sequence of Enterococcus mundtii 6B1_DIV0119.</title>
        <authorList>
            <consortium name="The Broad Institute Genomics Platform"/>
            <consortium name="The Broad Institute Genomic Center for Infectious Diseases"/>
            <person name="Earl A."/>
            <person name="Manson A."/>
            <person name="Schwartman J."/>
            <person name="Gilmore M."/>
            <person name="Abouelleil A."/>
            <person name="Cao P."/>
            <person name="Chapman S."/>
            <person name="Cusick C."/>
            <person name="Shea T."/>
            <person name="Young S."/>
            <person name="Neafsey D."/>
            <person name="Nusbaum C."/>
            <person name="Birren B."/>
        </authorList>
    </citation>
    <scope>NUCLEOTIDE SEQUENCE [LARGE SCALE GENOMIC DNA]</scope>
    <source>
        <strain evidence="9 11">6B1_DIV0119</strain>
    </source>
</reference>
<evidence type="ECO:0000313" key="12">
    <source>
        <dbReference type="Proteomes" id="UP000244022"/>
    </source>
</evidence>
<keyword evidence="3" id="KW-0677">Repeat</keyword>
<protein>
    <recommendedName>
        <fullName evidence="5">Acetyltransferase</fullName>
        <ecNumber evidence="5">2.3.1.-</ecNumber>
    </recommendedName>
</protein>
<dbReference type="PANTHER" id="PTHR43017:SF1">
    <property type="entry name" value="ACETYLTRANSFERASE YJL218W-RELATED"/>
    <property type="match status" value="1"/>
</dbReference>
<sequence length="206" mass="23043">MSEDDVKQITNTGLPYDDMDSKVVHARNHALRQCRRYNFLVNSENHYKYPILRALFASMGENVYIESNFQCEFGFNISIGNNVYLNHDMIILDCHEVTIGNDVYVGPRVGLYAANHAEDPFERADHVVYAKPIHIGDKVWLGAGVHVLQGVTIGANSIIGAGSVVTKDIPENVIAAGNPCKVIRPITYKDREKNIKVQDSALLMER</sequence>
<name>A0A1A6GBE7_ENTMU</name>
<dbReference type="SUPFAM" id="SSF51161">
    <property type="entry name" value="Trimeric LpxA-like enzymes"/>
    <property type="match status" value="1"/>
</dbReference>
<dbReference type="GO" id="GO:0008870">
    <property type="term" value="F:galactoside O-acetyltransferase activity"/>
    <property type="evidence" value="ECO:0007669"/>
    <property type="project" value="TreeGrafter"/>
</dbReference>
<dbReference type="CDD" id="cd03357">
    <property type="entry name" value="LbH_MAT_GAT"/>
    <property type="match status" value="1"/>
</dbReference>
<dbReference type="Pfam" id="PF00132">
    <property type="entry name" value="Hexapep"/>
    <property type="match status" value="1"/>
</dbReference>
<keyword evidence="2 5" id="KW-0808">Transferase</keyword>
<dbReference type="InterPro" id="IPR001451">
    <property type="entry name" value="Hexapep"/>
</dbReference>
<dbReference type="EMBL" id="JABCAG010000001">
    <property type="protein sequence ID" value="NMP56994.1"/>
    <property type="molecule type" value="Genomic_DNA"/>
</dbReference>
<evidence type="ECO:0000313" key="13">
    <source>
        <dbReference type="Proteomes" id="UP000509460"/>
    </source>
</evidence>
<dbReference type="InterPro" id="IPR018357">
    <property type="entry name" value="Hexapep_transf_CS"/>
</dbReference>
<evidence type="ECO:0000256" key="5">
    <source>
        <dbReference type="RuleBase" id="RU367021"/>
    </source>
</evidence>
<dbReference type="Proteomes" id="UP000244022">
    <property type="component" value="Unassembled WGS sequence"/>
</dbReference>
<dbReference type="Proteomes" id="UP000557857">
    <property type="component" value="Unassembled WGS sequence"/>
</dbReference>
<dbReference type="EC" id="2.3.1.-" evidence="5"/>
<dbReference type="InterPro" id="IPR039369">
    <property type="entry name" value="LacA-like"/>
</dbReference>
<dbReference type="Proteomes" id="UP000509460">
    <property type="component" value="Chromosome"/>
</dbReference>
<dbReference type="PANTHER" id="PTHR43017">
    <property type="entry name" value="GALACTOSIDE O-ACETYLTRANSFERASE"/>
    <property type="match status" value="1"/>
</dbReference>
<accession>A0A1A6GBE7</accession>
<evidence type="ECO:0000313" key="9">
    <source>
        <dbReference type="EMBL" id="OTP27972.1"/>
    </source>
</evidence>
<reference evidence="7 13" key="3">
    <citation type="submission" date="2019-07" db="EMBL/GenBank/DDBJ databases">
        <title>antibiotic susceptibility of plant-derived lactic acid bacteria.</title>
        <authorList>
            <person name="Sugiyama M."/>
            <person name="Noda M."/>
        </authorList>
    </citation>
    <scope>NUCLEOTIDE SEQUENCE [LARGE SCALE GENOMIC DNA]</scope>
    <source>
        <strain evidence="7 13">15-1A</strain>
    </source>
</reference>
<evidence type="ECO:0000256" key="1">
    <source>
        <dbReference type="ARBA" id="ARBA00007274"/>
    </source>
</evidence>
<feature type="domain" description="Maltose/galactoside acetyltransferase" evidence="6">
    <location>
        <begin position="7"/>
        <end position="61"/>
    </location>
</feature>
<dbReference type="FunFam" id="2.160.10.10:FF:000025">
    <property type="entry name" value="Hexapeptide-repeat containing-acetyltransferase"/>
    <property type="match status" value="1"/>
</dbReference>
<dbReference type="AlphaFoldDB" id="A0A1A6GBE7"/>
<evidence type="ECO:0000313" key="8">
    <source>
        <dbReference type="EMBL" id="NMP56994.1"/>
    </source>
</evidence>
<gene>
    <name evidence="9" type="ORF">A5802_001710</name>
    <name evidence="10" type="ORF">C6N14_00830</name>
    <name evidence="7" type="ORF">EM151A_0655</name>
    <name evidence="8" type="ORF">HI921_00715</name>
</gene>
<evidence type="ECO:0000313" key="10">
    <source>
        <dbReference type="EMBL" id="PTO37324.1"/>
    </source>
</evidence>
<evidence type="ECO:0000259" key="6">
    <source>
        <dbReference type="SMART" id="SM01266"/>
    </source>
</evidence>
<reference evidence="10 12" key="2">
    <citation type="submission" date="2018-03" db="EMBL/GenBank/DDBJ databases">
        <title>Draft genome sequences of four Enterococcus mundtii strains isolated from beef slaughterhouses in Kenya.</title>
        <authorList>
            <person name="Wambui J."/>
            <person name="Stevens M."/>
            <person name="Njage P."/>
            <person name="Stephan R."/>
            <person name="Tasara T."/>
        </authorList>
    </citation>
    <scope>NUCLEOTIDE SEQUENCE [LARGE SCALE GENOMIC DNA]</scope>
    <source>
        <strain evidence="10 12">H18-EM</strain>
    </source>
</reference>
<dbReference type="SMART" id="SM01266">
    <property type="entry name" value="Mac"/>
    <property type="match status" value="1"/>
</dbReference>
<dbReference type="Proteomes" id="UP000195024">
    <property type="component" value="Unassembled WGS sequence"/>
</dbReference>
<dbReference type="PROSITE" id="PS00101">
    <property type="entry name" value="HEXAPEP_TRANSFERASES"/>
    <property type="match status" value="1"/>
</dbReference>
<dbReference type="Gene3D" id="2.160.10.10">
    <property type="entry name" value="Hexapeptide repeat proteins"/>
    <property type="match status" value="1"/>
</dbReference>
<dbReference type="Pfam" id="PF12464">
    <property type="entry name" value="Mac"/>
    <property type="match status" value="1"/>
</dbReference>
<comment type="similarity">
    <text evidence="1 5">Belongs to the transferase hexapeptide repeat family.</text>
</comment>
<dbReference type="EMBL" id="PYGR01000002">
    <property type="protein sequence ID" value="PTO37324.1"/>
    <property type="molecule type" value="Genomic_DNA"/>
</dbReference>
<dbReference type="EMBL" id="NGMS01000001">
    <property type="protein sequence ID" value="OTP27972.1"/>
    <property type="molecule type" value="Genomic_DNA"/>
</dbReference>
<evidence type="ECO:0000313" key="7">
    <source>
        <dbReference type="EMBL" id="BBM13894.1"/>
    </source>
</evidence>
<evidence type="ECO:0000256" key="3">
    <source>
        <dbReference type="ARBA" id="ARBA00022737"/>
    </source>
</evidence>
<dbReference type="InterPro" id="IPR024688">
    <property type="entry name" value="Mac_dom"/>
</dbReference>
<proteinExistence type="inferred from homology"/>
<organism evidence="9 11">
    <name type="scientific">Enterococcus mundtii</name>
    <dbReference type="NCBI Taxonomy" id="53346"/>
    <lineage>
        <taxon>Bacteria</taxon>
        <taxon>Bacillati</taxon>
        <taxon>Bacillota</taxon>
        <taxon>Bacilli</taxon>
        <taxon>Lactobacillales</taxon>
        <taxon>Enterococcaceae</taxon>
        <taxon>Enterococcus</taxon>
    </lineage>
</organism>
<evidence type="ECO:0000256" key="2">
    <source>
        <dbReference type="ARBA" id="ARBA00022679"/>
    </source>
</evidence>
<evidence type="ECO:0000313" key="14">
    <source>
        <dbReference type="Proteomes" id="UP000557857"/>
    </source>
</evidence>
<evidence type="ECO:0000313" key="11">
    <source>
        <dbReference type="Proteomes" id="UP000195024"/>
    </source>
</evidence>
<reference evidence="8 14" key="4">
    <citation type="submission" date="2020-04" db="EMBL/GenBank/DDBJ databases">
        <authorList>
            <person name="Abaymova A."/>
            <person name="Teymurazov M."/>
            <person name="Tazyna O."/>
            <person name="Chatushin Y."/>
            <person name="Svetoch E."/>
            <person name="Pereligyn V."/>
            <person name="Pohylenko V."/>
            <person name="Platonov M."/>
            <person name="Kartsev N."/>
            <person name="Skryabin Y."/>
            <person name="Sizova A."/>
            <person name="Solomentsev V."/>
            <person name="Kislichkina A."/>
            <person name="Bogun A."/>
        </authorList>
    </citation>
    <scope>NUCLEOTIDE SEQUENCE [LARGE SCALE GENOMIC DNA]</scope>
    <source>
        <strain evidence="8">SCPM-O-B-8398</strain>
        <strain evidence="14">SCPM-O-B-8398 (E28)</strain>
    </source>
</reference>
<dbReference type="EMBL" id="AP019810">
    <property type="protein sequence ID" value="BBM13894.1"/>
    <property type="molecule type" value="Genomic_DNA"/>
</dbReference>